<organism evidence="2 3">
    <name type="scientific">Rhodopila globiformis</name>
    <name type="common">Rhodopseudomonas globiformis</name>
    <dbReference type="NCBI Taxonomy" id="1071"/>
    <lineage>
        <taxon>Bacteria</taxon>
        <taxon>Pseudomonadati</taxon>
        <taxon>Pseudomonadota</taxon>
        <taxon>Alphaproteobacteria</taxon>
        <taxon>Acetobacterales</taxon>
        <taxon>Acetobacteraceae</taxon>
        <taxon>Rhodopila</taxon>
    </lineage>
</organism>
<evidence type="ECO:0000313" key="3">
    <source>
        <dbReference type="Proteomes" id="UP000239724"/>
    </source>
</evidence>
<keyword evidence="1" id="KW-0812">Transmembrane</keyword>
<sequence>MPEVMMVPFIILLACMVAGVALHLYQVLSLLLWIGRRTHCGDRCERVTPVPRPALAVVSLSAEPPDSMKAMCRERLRLLQAAGVNDAAAHRRFTT</sequence>
<accession>A0A2S6NJ08</accession>
<keyword evidence="3" id="KW-1185">Reference proteome</keyword>
<dbReference type="EMBL" id="NHRY01000096">
    <property type="protein sequence ID" value="PPQ34645.1"/>
    <property type="molecule type" value="Genomic_DNA"/>
</dbReference>
<evidence type="ECO:0000313" key="2">
    <source>
        <dbReference type="EMBL" id="PPQ34645.1"/>
    </source>
</evidence>
<keyword evidence="1" id="KW-1133">Transmembrane helix</keyword>
<keyword evidence="1" id="KW-0472">Membrane</keyword>
<comment type="caution">
    <text evidence="2">The sequence shown here is derived from an EMBL/GenBank/DDBJ whole genome shotgun (WGS) entry which is preliminary data.</text>
</comment>
<gene>
    <name evidence="2" type="ORF">CCS01_10045</name>
</gene>
<protein>
    <submittedName>
        <fullName evidence="2">Uncharacterized protein</fullName>
    </submittedName>
</protein>
<dbReference type="Proteomes" id="UP000239724">
    <property type="component" value="Unassembled WGS sequence"/>
</dbReference>
<reference evidence="2 3" key="1">
    <citation type="journal article" date="2018" name="Arch. Microbiol.">
        <title>New insights into the metabolic potential of the phototrophic purple bacterium Rhodopila globiformis DSM 161(T) from its draft genome sequence and evidence for a vanadium-dependent nitrogenase.</title>
        <authorList>
            <person name="Imhoff J.F."/>
            <person name="Rahn T."/>
            <person name="Kunzel S."/>
            <person name="Neulinger S.C."/>
        </authorList>
    </citation>
    <scope>NUCLEOTIDE SEQUENCE [LARGE SCALE GENOMIC DNA]</scope>
    <source>
        <strain evidence="2 3">DSM 161</strain>
    </source>
</reference>
<name>A0A2S6NJ08_RHOGL</name>
<feature type="transmembrane region" description="Helical" evidence="1">
    <location>
        <begin position="6"/>
        <end position="33"/>
    </location>
</feature>
<proteinExistence type="predicted"/>
<dbReference type="AlphaFoldDB" id="A0A2S6NJ08"/>
<evidence type="ECO:0000256" key="1">
    <source>
        <dbReference type="SAM" id="Phobius"/>
    </source>
</evidence>